<evidence type="ECO:0000313" key="6">
    <source>
        <dbReference type="EMBL" id="AXC49932.1"/>
    </source>
</evidence>
<comment type="similarity">
    <text evidence="1">Belongs to the metallo-beta-lactamase superfamily.</text>
</comment>
<dbReference type="GO" id="GO:0046872">
    <property type="term" value="F:metal ion binding"/>
    <property type="evidence" value="ECO:0007669"/>
    <property type="project" value="UniProtKB-KW"/>
</dbReference>
<dbReference type="GO" id="GO:0016787">
    <property type="term" value="F:hydrolase activity"/>
    <property type="evidence" value="ECO:0007669"/>
    <property type="project" value="UniProtKB-KW"/>
</dbReference>
<evidence type="ECO:0000256" key="3">
    <source>
        <dbReference type="ARBA" id="ARBA00022801"/>
    </source>
</evidence>
<keyword evidence="7" id="KW-1185">Reference proteome</keyword>
<dbReference type="KEGG" id="pars:DRW48_09710"/>
<dbReference type="OrthoDB" id="9773738at2"/>
<evidence type="ECO:0000259" key="5">
    <source>
        <dbReference type="SMART" id="SM00849"/>
    </source>
</evidence>
<dbReference type="PANTHER" id="PTHR42978">
    <property type="entry name" value="QUORUM-QUENCHING LACTONASE YTNP-RELATED-RELATED"/>
    <property type="match status" value="1"/>
</dbReference>
<gene>
    <name evidence="6" type="ORF">DRW48_09710</name>
</gene>
<dbReference type="InterPro" id="IPR001279">
    <property type="entry name" value="Metallo-B-lactamas"/>
</dbReference>
<dbReference type="InterPro" id="IPR036866">
    <property type="entry name" value="RibonucZ/Hydroxyglut_hydro"/>
</dbReference>
<keyword evidence="4" id="KW-0862">Zinc</keyword>
<keyword evidence="2" id="KW-0479">Metal-binding</keyword>
<dbReference type="PANTHER" id="PTHR42978:SF6">
    <property type="entry name" value="QUORUM-QUENCHING LACTONASE YTNP-RELATED"/>
    <property type="match status" value="1"/>
</dbReference>
<evidence type="ECO:0000256" key="4">
    <source>
        <dbReference type="ARBA" id="ARBA00022833"/>
    </source>
</evidence>
<dbReference type="SUPFAM" id="SSF56281">
    <property type="entry name" value="Metallo-hydrolase/oxidoreductase"/>
    <property type="match status" value="1"/>
</dbReference>
<evidence type="ECO:0000256" key="2">
    <source>
        <dbReference type="ARBA" id="ARBA00022723"/>
    </source>
</evidence>
<dbReference type="AlphaFoldDB" id="A0A344PKM7"/>
<feature type="domain" description="Metallo-beta-lactamase" evidence="5">
    <location>
        <begin position="87"/>
        <end position="290"/>
    </location>
</feature>
<sequence length="312" mass="33025">MAHRPGPNLATIPLGRRGVLQLLAVGAALPLAGRRAHAATAADATAPAFLSDGHLELTAGFVLPDATPEQLMAALGTSDPGAPYKSACTVPLLRMDDRVILFDAGSGPAFVPTAGTLIAALEEAGVTPDMVTDIVFTHGHPDHLWGVTDDFDELAFPEAAYYMASTEHDFWMSDGAMSSMPPDRQNFAVGAQARLPRLAERATFFADGAEVLPGIESFATHGHSPGHTSFVLHLGDDPIMLTGDVFTNPASVSHPDLTWGTDQDAEAGKEQRRRMIDRLAADKMRAAVFHMPPPGLGRVEARPDGAVWVPEG</sequence>
<protein>
    <submittedName>
        <fullName evidence="6">MBL fold metallo-hydrolase</fullName>
    </submittedName>
</protein>
<dbReference type="RefSeq" id="WP_114076251.1">
    <property type="nucleotide sequence ID" value="NZ_CP030918.1"/>
</dbReference>
<dbReference type="InterPro" id="IPR006311">
    <property type="entry name" value="TAT_signal"/>
</dbReference>
<evidence type="ECO:0000313" key="7">
    <source>
        <dbReference type="Proteomes" id="UP000252023"/>
    </source>
</evidence>
<dbReference type="SMART" id="SM00849">
    <property type="entry name" value="Lactamase_B"/>
    <property type="match status" value="1"/>
</dbReference>
<dbReference type="Gene3D" id="3.60.15.10">
    <property type="entry name" value="Ribonuclease Z/Hydroxyacylglutathione hydrolase-like"/>
    <property type="match status" value="1"/>
</dbReference>
<organism evidence="6 7">
    <name type="scientific">Paracoccus suum</name>
    <dbReference type="NCBI Taxonomy" id="2259340"/>
    <lineage>
        <taxon>Bacteria</taxon>
        <taxon>Pseudomonadati</taxon>
        <taxon>Pseudomonadota</taxon>
        <taxon>Alphaproteobacteria</taxon>
        <taxon>Rhodobacterales</taxon>
        <taxon>Paracoccaceae</taxon>
        <taxon>Paracoccus</taxon>
    </lineage>
</organism>
<keyword evidence="3 6" id="KW-0378">Hydrolase</keyword>
<dbReference type="CDD" id="cd07720">
    <property type="entry name" value="OPHC2-like_MBL-fold"/>
    <property type="match status" value="1"/>
</dbReference>
<accession>A0A344PKM7</accession>
<proteinExistence type="inferred from homology"/>
<dbReference type="Proteomes" id="UP000252023">
    <property type="component" value="Chromosome"/>
</dbReference>
<name>A0A344PKM7_9RHOB</name>
<dbReference type="Pfam" id="PF00753">
    <property type="entry name" value="Lactamase_B"/>
    <property type="match status" value="1"/>
</dbReference>
<dbReference type="InterPro" id="IPR051013">
    <property type="entry name" value="MBL_superfamily_lactonases"/>
</dbReference>
<evidence type="ECO:0000256" key="1">
    <source>
        <dbReference type="ARBA" id="ARBA00007749"/>
    </source>
</evidence>
<dbReference type="EMBL" id="CP030918">
    <property type="protein sequence ID" value="AXC49932.1"/>
    <property type="molecule type" value="Genomic_DNA"/>
</dbReference>
<dbReference type="PROSITE" id="PS51318">
    <property type="entry name" value="TAT"/>
    <property type="match status" value="1"/>
</dbReference>
<reference evidence="7" key="1">
    <citation type="submission" date="2018-07" db="EMBL/GenBank/DDBJ databases">
        <title>Genome sequencing of Paracoccus sp. SC2-6.</title>
        <authorList>
            <person name="Heo J."/>
            <person name="Kim S.-J."/>
            <person name="Kwon S.-W."/>
        </authorList>
    </citation>
    <scope>NUCLEOTIDE SEQUENCE [LARGE SCALE GENOMIC DNA]</scope>
    <source>
        <strain evidence="7">SC2-6</strain>
    </source>
</reference>